<dbReference type="Proteomes" id="UP000593890">
    <property type="component" value="Chromosome"/>
</dbReference>
<keyword evidence="2 6" id="KW-1003">Cell membrane</keyword>
<dbReference type="InterPro" id="IPR052536">
    <property type="entry name" value="ABC-4_Integral_Memb_Prot"/>
</dbReference>
<feature type="transmembrane region" description="Helical" evidence="6">
    <location>
        <begin position="201"/>
        <end position="221"/>
    </location>
</feature>
<keyword evidence="4 6" id="KW-1133">Transmembrane helix</keyword>
<evidence type="ECO:0000313" key="8">
    <source>
        <dbReference type="EMBL" id="BCI60387.1"/>
    </source>
</evidence>
<dbReference type="InterPro" id="IPR027022">
    <property type="entry name" value="ABC_permease_BceB-typ"/>
</dbReference>
<evidence type="ECO:0000256" key="6">
    <source>
        <dbReference type="PIRNR" id="PIRNR018968"/>
    </source>
</evidence>
<dbReference type="PANTHER" id="PTHR46795:SF3">
    <property type="entry name" value="ABC TRANSPORTER PERMEASE"/>
    <property type="match status" value="1"/>
</dbReference>
<feature type="transmembrane region" description="Helical" evidence="6">
    <location>
        <begin position="21"/>
        <end position="39"/>
    </location>
</feature>
<protein>
    <submittedName>
        <fullName evidence="8">ABC transporter permease</fullName>
    </submittedName>
</protein>
<evidence type="ECO:0000256" key="5">
    <source>
        <dbReference type="ARBA" id="ARBA00023136"/>
    </source>
</evidence>
<dbReference type="InterPro" id="IPR003838">
    <property type="entry name" value="ABC3_permease_C"/>
</dbReference>
<feature type="transmembrane region" description="Helical" evidence="6">
    <location>
        <begin position="629"/>
        <end position="650"/>
    </location>
</feature>
<dbReference type="GO" id="GO:0005886">
    <property type="term" value="C:plasma membrane"/>
    <property type="evidence" value="ECO:0007669"/>
    <property type="project" value="UniProtKB-SubCell"/>
</dbReference>
<keyword evidence="3 6" id="KW-0812">Transmembrane</keyword>
<name>A0A7I8D0T5_9FIRM</name>
<proteinExistence type="inferred from homology"/>
<dbReference type="EMBL" id="AP023321">
    <property type="protein sequence ID" value="BCI60387.1"/>
    <property type="molecule type" value="Genomic_DNA"/>
</dbReference>
<evidence type="ECO:0000256" key="2">
    <source>
        <dbReference type="ARBA" id="ARBA00022475"/>
    </source>
</evidence>
<feature type="transmembrane region" description="Helical" evidence="6">
    <location>
        <begin position="534"/>
        <end position="561"/>
    </location>
</feature>
<feature type="transmembrane region" description="Helical" evidence="6">
    <location>
        <begin position="595"/>
        <end position="617"/>
    </location>
</feature>
<sequence>MSKFFYPKLAATNIKNNRKTYLPYLLTCIGTVTMFYMISSLSLNSGLKNLRGGAIVAEVLNLGTIVTGIFAVIFLFYTNSFLMKRRKKEFGLFNILGMEKKHISRVVLCETIYIILISLTVGLLLGVLLDKLLYLGLLNMLKQEATFGFEFSATAFLNTILLFVGIFLLIFLNSLRQIHLSKPIELLRGGEIGEKEPKTKWIMTILGLACLGLGYYISVMIEDPIAALMFFFVAVILVIFGTYFLFTAGSIALLKALRKNKKYYYKTKHFVSVSGMIYRMKQNAVGLANICILSTCILVMISTTLSLFLGMGDIVDDMYPRQILVSSYRDSAQVDSEVYQWTKRILDENGISPKNEIHYTGYLNFAAIESGDTFSLDDSNYYLGASNQKIRNLLFFTLDDYNKITGQDQVLGDHEVLFAHNRDAYPNDQFTLFDTTYSIKENLDDFPAKGMMASNVASSYFIVVKDADVITSLCEQQAAVYGKNSSQVKDYYAFDIADTEQDAVPFYEILLDSRTENTSYQQINCRSVEREEGFSLYGGFFFIGIFLGLLFTMATILIIYYKQISEGYDDKYRFEIMQKVGMSHSEVKKSIHSQVLTVFFLPLVTAGIHILFAFPVITRILSCFNLTNITLFAVCTLICFLVFSVLYALVYSLTAKVYYKIVS</sequence>
<dbReference type="KEGG" id="sman:C12CBH8_10260"/>
<dbReference type="RefSeq" id="WP_215533710.1">
    <property type="nucleotide sequence ID" value="NZ_AP023321.1"/>
</dbReference>
<keyword evidence="5 6" id="KW-0472">Membrane</keyword>
<dbReference type="Pfam" id="PF02687">
    <property type="entry name" value="FtsX"/>
    <property type="match status" value="1"/>
</dbReference>
<dbReference type="PANTHER" id="PTHR46795">
    <property type="entry name" value="ABC TRANSPORTER PERMEASE-RELATED-RELATED"/>
    <property type="match status" value="1"/>
</dbReference>
<dbReference type="AlphaFoldDB" id="A0A7I8D0T5"/>
<keyword evidence="9" id="KW-1185">Reference proteome</keyword>
<comment type="subcellular location">
    <subcellularLocation>
        <location evidence="1 6">Cell membrane</location>
        <topology evidence="1 6">Multi-pass membrane protein</topology>
    </subcellularLocation>
</comment>
<organism evidence="8 9">
    <name type="scientific">Solibaculum mannosilyticum</name>
    <dbReference type="NCBI Taxonomy" id="2780922"/>
    <lineage>
        <taxon>Bacteria</taxon>
        <taxon>Bacillati</taxon>
        <taxon>Bacillota</taxon>
        <taxon>Clostridia</taxon>
        <taxon>Eubacteriales</taxon>
        <taxon>Oscillospiraceae</taxon>
        <taxon>Solibaculum</taxon>
    </lineage>
</organism>
<feature type="transmembrane region" description="Helical" evidence="6">
    <location>
        <begin position="59"/>
        <end position="82"/>
    </location>
</feature>
<evidence type="ECO:0000256" key="4">
    <source>
        <dbReference type="ARBA" id="ARBA00022989"/>
    </source>
</evidence>
<accession>A0A7I8D0T5</accession>
<feature type="transmembrane region" description="Helical" evidence="6">
    <location>
        <begin position="286"/>
        <end position="311"/>
    </location>
</feature>
<dbReference type="GO" id="GO:0055085">
    <property type="term" value="P:transmembrane transport"/>
    <property type="evidence" value="ECO:0007669"/>
    <property type="project" value="UniProtKB-UniRule"/>
</dbReference>
<comment type="similarity">
    <text evidence="6">Belongs to the ABC-4 integral membrane protein family.</text>
</comment>
<dbReference type="PIRSF" id="PIRSF018968">
    <property type="entry name" value="ABC_permease_BceB"/>
    <property type="match status" value="1"/>
</dbReference>
<reference evidence="9" key="1">
    <citation type="submission" date="2020-07" db="EMBL/GenBank/DDBJ databases">
        <title>Complete genome sequencing of Clostridia bacterium strain 12CBH8.</title>
        <authorList>
            <person name="Sakamoto M."/>
            <person name="Murakami T."/>
            <person name="Mori H."/>
        </authorList>
    </citation>
    <scope>NUCLEOTIDE SEQUENCE [LARGE SCALE GENOMIC DNA]</scope>
    <source>
        <strain evidence="9">12CBH8</strain>
    </source>
</reference>
<gene>
    <name evidence="8" type="ORF">C12CBH8_10260</name>
</gene>
<feature type="transmembrane region" description="Helical" evidence="6">
    <location>
        <begin position="227"/>
        <end position="254"/>
    </location>
</feature>
<keyword evidence="6" id="KW-0813">Transport</keyword>
<feature type="transmembrane region" description="Helical" evidence="6">
    <location>
        <begin position="149"/>
        <end position="172"/>
    </location>
</feature>
<feature type="domain" description="ABC3 transporter permease C-terminal" evidence="7">
    <location>
        <begin position="65"/>
        <end position="175"/>
    </location>
</feature>
<evidence type="ECO:0000259" key="7">
    <source>
        <dbReference type="Pfam" id="PF02687"/>
    </source>
</evidence>
<evidence type="ECO:0000256" key="3">
    <source>
        <dbReference type="ARBA" id="ARBA00022692"/>
    </source>
</evidence>
<feature type="transmembrane region" description="Helical" evidence="6">
    <location>
        <begin position="103"/>
        <end position="129"/>
    </location>
</feature>
<evidence type="ECO:0000256" key="1">
    <source>
        <dbReference type="ARBA" id="ARBA00004651"/>
    </source>
</evidence>
<evidence type="ECO:0000313" key="9">
    <source>
        <dbReference type="Proteomes" id="UP000593890"/>
    </source>
</evidence>